<evidence type="ECO:0000256" key="11">
    <source>
        <dbReference type="ARBA" id="ARBA00022842"/>
    </source>
</evidence>
<evidence type="ECO:0000256" key="12">
    <source>
        <dbReference type="ARBA" id="ARBA00023211"/>
    </source>
</evidence>
<dbReference type="RefSeq" id="WP_091011373.1">
    <property type="nucleotide sequence ID" value="NZ_CP041745.1"/>
</dbReference>
<dbReference type="GO" id="GO:0003935">
    <property type="term" value="F:GTP cyclohydrolase II activity"/>
    <property type="evidence" value="ECO:0007669"/>
    <property type="project" value="TreeGrafter"/>
</dbReference>
<feature type="binding site" evidence="14">
    <location>
        <position position="28"/>
    </location>
    <ligand>
        <name>Mg(2+)</name>
        <dbReference type="ChEBI" id="CHEBI:18420"/>
        <label>2</label>
    </ligand>
</feature>
<dbReference type="HAMAP" id="MF_00180">
    <property type="entry name" value="RibB"/>
    <property type="match status" value="1"/>
</dbReference>
<comment type="catalytic activity">
    <reaction evidence="1 14">
        <text>D-ribulose 5-phosphate = (2S)-2-hydroxy-3-oxobutyl phosphate + formate + H(+)</text>
        <dbReference type="Rhea" id="RHEA:18457"/>
        <dbReference type="ChEBI" id="CHEBI:15378"/>
        <dbReference type="ChEBI" id="CHEBI:15740"/>
        <dbReference type="ChEBI" id="CHEBI:58121"/>
        <dbReference type="ChEBI" id="CHEBI:58830"/>
        <dbReference type="EC" id="4.1.99.12"/>
    </reaction>
</comment>
<name>A0A1I3IWP9_9BURK</name>
<comment type="similarity">
    <text evidence="6">In the C-terminal section; belongs to the GTP cyclohydrolase II family.</text>
</comment>
<dbReference type="PANTHER" id="PTHR21327">
    <property type="entry name" value="GTP CYCLOHYDROLASE II-RELATED"/>
    <property type="match status" value="1"/>
</dbReference>
<evidence type="ECO:0000256" key="13">
    <source>
        <dbReference type="ARBA" id="ARBA00023239"/>
    </source>
</evidence>
<comment type="similarity">
    <text evidence="14">Belongs to the DHBP synthase family.</text>
</comment>
<comment type="subunit">
    <text evidence="14">Homodimer.</text>
</comment>
<dbReference type="InterPro" id="IPR000422">
    <property type="entry name" value="DHBP_synthase_RibB"/>
</dbReference>
<dbReference type="PANTHER" id="PTHR21327:SF34">
    <property type="entry name" value="3,4-DIHYDROXY-2-BUTANONE 4-PHOSPHATE SYNTHASE"/>
    <property type="match status" value="1"/>
</dbReference>
<evidence type="ECO:0000256" key="14">
    <source>
        <dbReference type="HAMAP-Rule" id="MF_00180"/>
    </source>
</evidence>
<proteinExistence type="inferred from homology"/>
<feature type="site" description="Essential for catalytic activity" evidence="14">
    <location>
        <position position="126"/>
    </location>
</feature>
<comment type="function">
    <text evidence="3 14">Catalyzes the conversion of D-ribulose 5-phosphate to formate and 3,4-dihydroxy-2-butanone 4-phosphate.</text>
</comment>
<evidence type="ECO:0000256" key="1">
    <source>
        <dbReference type="ARBA" id="ARBA00000141"/>
    </source>
</evidence>
<keyword evidence="16" id="KW-0378">Hydrolase</keyword>
<feature type="binding site" evidence="14">
    <location>
        <position position="28"/>
    </location>
    <ligand>
        <name>Mg(2+)</name>
        <dbReference type="ChEBI" id="CHEBI:18420"/>
        <label>1</label>
    </ligand>
</feature>
<feature type="binding site" evidence="14">
    <location>
        <position position="143"/>
    </location>
    <ligand>
        <name>Mg(2+)</name>
        <dbReference type="ChEBI" id="CHEBI:18420"/>
        <label>2</label>
    </ligand>
</feature>
<sequence>MTLASTLEIIAELKAGRMVILVDEEDRENEGDLVIAAEFITPEAINFMARYGRGLICLTLTQDRCKQLNLPLMTYRNGTQYGTAFTVSIEAAEGVTTGISAADRARTVAAAVAHDARPEHIVQPGHVFPIMAQPGGVLMRAGHTEAGCDFTALAGLTPAAVICEIIKDDGTMARLPDLLEFAQEHSLKIGTIADLIHYRSRTESIVERVAERTMQTAHGPFRAVMFRDLPSGSPHIALVRGTPAADRDTPVRVHEPLSVLDLLEVGASTHSWTLDAAMKEIAQCDLGVVVLLNCGDSREHLIDVFKAFDEKEKADALKRRPVDFKTYGIGAQILRELGVGKMQVLSNPRKLGSMSGYGLEVTGFVPMPGCPTQAPLPPA</sequence>
<dbReference type="UniPathway" id="UPA00275">
    <property type="reaction ID" value="UER00399"/>
</dbReference>
<evidence type="ECO:0000256" key="8">
    <source>
        <dbReference type="ARBA" id="ARBA00018836"/>
    </source>
</evidence>
<dbReference type="InterPro" id="IPR036144">
    <property type="entry name" value="RibA-like_sf"/>
</dbReference>
<dbReference type="FunFam" id="3.90.870.10:FF:000001">
    <property type="entry name" value="Riboflavin biosynthesis protein RibBA"/>
    <property type="match status" value="1"/>
</dbReference>
<evidence type="ECO:0000256" key="2">
    <source>
        <dbReference type="ARBA" id="ARBA00001936"/>
    </source>
</evidence>
<keyword evidence="11 14" id="KW-0460">Magnesium</keyword>
<dbReference type="SUPFAM" id="SSF55821">
    <property type="entry name" value="YrdC/RibB"/>
    <property type="match status" value="1"/>
</dbReference>
<accession>A0A1I3IWP9</accession>
<dbReference type="NCBIfam" id="NF010626">
    <property type="entry name" value="PRK14019.1"/>
    <property type="match status" value="1"/>
</dbReference>
<dbReference type="AlphaFoldDB" id="A0A1I3IWP9"/>
<dbReference type="GO" id="GO:0000287">
    <property type="term" value="F:magnesium ion binding"/>
    <property type="evidence" value="ECO:0007669"/>
    <property type="project" value="UniProtKB-UniRule"/>
</dbReference>
<dbReference type="Gene3D" id="3.40.50.10990">
    <property type="entry name" value="GTP cyclohydrolase II"/>
    <property type="match status" value="1"/>
</dbReference>
<evidence type="ECO:0000256" key="9">
    <source>
        <dbReference type="ARBA" id="ARBA00022619"/>
    </source>
</evidence>
<feature type="binding site" evidence="14">
    <location>
        <position position="32"/>
    </location>
    <ligand>
        <name>D-ribulose 5-phosphate</name>
        <dbReference type="ChEBI" id="CHEBI:58121"/>
    </ligand>
</feature>
<comment type="cofactor">
    <cofactor evidence="2">
        <name>Mn(2+)</name>
        <dbReference type="ChEBI" id="CHEBI:29035"/>
    </cofactor>
</comment>
<protein>
    <recommendedName>
        <fullName evidence="8 14">3,4-dihydroxy-2-butanone 4-phosphate synthase</fullName>
        <shortName evidence="14">DHBP synthase</shortName>
        <ecNumber evidence="7 14">4.1.99.12</ecNumber>
    </recommendedName>
</protein>
<feature type="binding site" evidence="14">
    <location>
        <begin position="140"/>
        <end position="144"/>
    </location>
    <ligand>
        <name>D-ribulose 5-phosphate</name>
        <dbReference type="ChEBI" id="CHEBI:58121"/>
    </ligand>
</feature>
<keyword evidence="13 14" id="KW-0456">Lyase</keyword>
<dbReference type="EC" id="4.1.99.12" evidence="7 14"/>
<evidence type="ECO:0000256" key="5">
    <source>
        <dbReference type="ARBA" id="ARBA00005520"/>
    </source>
</evidence>
<organism evidence="16 17">
    <name type="scientific">Paraburkholderia megapolitana</name>
    <dbReference type="NCBI Taxonomy" id="420953"/>
    <lineage>
        <taxon>Bacteria</taxon>
        <taxon>Pseudomonadati</taxon>
        <taxon>Pseudomonadota</taxon>
        <taxon>Betaproteobacteria</taxon>
        <taxon>Burkholderiales</taxon>
        <taxon>Burkholderiaceae</taxon>
        <taxon>Paraburkholderia</taxon>
    </lineage>
</organism>
<keyword evidence="10 14" id="KW-0479">Metal-binding</keyword>
<evidence type="ECO:0000313" key="17">
    <source>
        <dbReference type="Proteomes" id="UP000199548"/>
    </source>
</evidence>
<evidence type="ECO:0000256" key="7">
    <source>
        <dbReference type="ARBA" id="ARBA00012153"/>
    </source>
</evidence>
<comment type="cofactor">
    <cofactor evidence="14">
        <name>Mg(2+)</name>
        <dbReference type="ChEBI" id="CHEBI:18420"/>
    </cofactor>
    <cofactor evidence="14">
        <name>Mn(2+)</name>
        <dbReference type="ChEBI" id="CHEBI:29035"/>
    </cofactor>
    <text evidence="14">Binds 2 divalent metal cations per subunit. Magnesium or manganese.</text>
</comment>
<dbReference type="PIRSF" id="PIRSF001259">
    <property type="entry name" value="RibA"/>
    <property type="match status" value="1"/>
</dbReference>
<evidence type="ECO:0000256" key="6">
    <source>
        <dbReference type="ARBA" id="ARBA00008976"/>
    </source>
</evidence>
<dbReference type="OrthoDB" id="9793111at2"/>
<comment type="pathway">
    <text evidence="4 14">Cofactor biosynthesis; riboflavin biosynthesis; 2-hydroxy-3-oxobutyl phosphate from D-ribulose 5-phosphate: step 1/1.</text>
</comment>
<gene>
    <name evidence="14" type="primary">ribB</name>
    <name evidence="16" type="ORF">SAMN05192543_103453</name>
</gene>
<dbReference type="SUPFAM" id="SSF142695">
    <property type="entry name" value="RibA-like"/>
    <property type="match status" value="1"/>
</dbReference>
<dbReference type="InterPro" id="IPR032677">
    <property type="entry name" value="GTP_cyclohydro_II"/>
</dbReference>
<dbReference type="GO" id="GO:0009231">
    <property type="term" value="P:riboflavin biosynthetic process"/>
    <property type="evidence" value="ECO:0007669"/>
    <property type="project" value="UniProtKB-UniRule"/>
</dbReference>
<dbReference type="GO" id="GO:0030145">
    <property type="term" value="F:manganese ion binding"/>
    <property type="evidence" value="ECO:0007669"/>
    <property type="project" value="UniProtKB-UniRule"/>
</dbReference>
<feature type="binding site" evidence="14">
    <location>
        <begin position="27"/>
        <end position="28"/>
    </location>
    <ligand>
        <name>D-ribulose 5-phosphate</name>
        <dbReference type="ChEBI" id="CHEBI:58121"/>
    </ligand>
</feature>
<dbReference type="NCBIfam" id="TIGR00506">
    <property type="entry name" value="ribB"/>
    <property type="match status" value="1"/>
</dbReference>
<evidence type="ECO:0000256" key="10">
    <source>
        <dbReference type="ARBA" id="ARBA00022723"/>
    </source>
</evidence>
<reference evidence="16 17" key="1">
    <citation type="submission" date="2016-10" db="EMBL/GenBank/DDBJ databases">
        <authorList>
            <person name="de Groot N.N."/>
        </authorList>
    </citation>
    <scope>NUCLEOTIDE SEQUENCE [LARGE SCALE GENOMIC DNA]</scope>
    <source>
        <strain evidence="16 17">LMG 23650</strain>
    </source>
</reference>
<evidence type="ECO:0000313" key="16">
    <source>
        <dbReference type="EMBL" id="SFI52389.1"/>
    </source>
</evidence>
<dbReference type="Proteomes" id="UP000199548">
    <property type="component" value="Unassembled WGS sequence"/>
</dbReference>
<dbReference type="EMBL" id="FOQU01000003">
    <property type="protein sequence ID" value="SFI52389.1"/>
    <property type="molecule type" value="Genomic_DNA"/>
</dbReference>
<dbReference type="GO" id="GO:0005829">
    <property type="term" value="C:cytosol"/>
    <property type="evidence" value="ECO:0007669"/>
    <property type="project" value="TreeGrafter"/>
</dbReference>
<keyword evidence="9 14" id="KW-0686">Riboflavin biosynthesis</keyword>
<keyword evidence="17" id="KW-1185">Reference proteome</keyword>
<evidence type="ECO:0000256" key="4">
    <source>
        <dbReference type="ARBA" id="ARBA00004904"/>
    </source>
</evidence>
<comment type="similarity">
    <text evidence="5">In the N-terminal section; belongs to the DHBP synthase family.</text>
</comment>
<dbReference type="GO" id="GO:0008686">
    <property type="term" value="F:3,4-dihydroxy-2-butanone-4-phosphate synthase activity"/>
    <property type="evidence" value="ECO:0007669"/>
    <property type="project" value="UniProtKB-UniRule"/>
</dbReference>
<feature type="domain" description="GTP cyclohydrolase II" evidence="15">
    <location>
        <begin position="207"/>
        <end position="366"/>
    </location>
</feature>
<evidence type="ECO:0000256" key="3">
    <source>
        <dbReference type="ARBA" id="ARBA00002284"/>
    </source>
</evidence>
<dbReference type="Gene3D" id="3.90.870.10">
    <property type="entry name" value="DHBP synthase"/>
    <property type="match status" value="1"/>
</dbReference>
<dbReference type="STRING" id="420953.SAMN05192543_103453"/>
<dbReference type="Pfam" id="PF00925">
    <property type="entry name" value="GTP_cyclohydro2"/>
    <property type="match status" value="1"/>
</dbReference>
<dbReference type="InterPro" id="IPR017945">
    <property type="entry name" value="DHBP_synth_RibB-like_a/b_dom"/>
</dbReference>
<evidence type="ECO:0000259" key="15">
    <source>
        <dbReference type="Pfam" id="PF00925"/>
    </source>
</evidence>
<feature type="site" description="Essential for catalytic activity" evidence="14">
    <location>
        <position position="164"/>
    </location>
</feature>
<dbReference type="Pfam" id="PF00926">
    <property type="entry name" value="DHBP_synthase"/>
    <property type="match status" value="1"/>
</dbReference>
<keyword evidence="12 14" id="KW-0464">Manganese</keyword>